<feature type="binding site" evidence="11">
    <location>
        <position position="284"/>
    </location>
    <ligand>
        <name>substrate</name>
    </ligand>
</feature>
<dbReference type="PRINTS" id="PR00148">
    <property type="entry name" value="ENOLASE"/>
</dbReference>
<dbReference type="PATRIC" id="fig|1618671.3.peg.641"/>
<dbReference type="Pfam" id="PF03952">
    <property type="entry name" value="Enolase_N"/>
    <property type="match status" value="1"/>
</dbReference>
<comment type="similarity">
    <text evidence="2 9">Belongs to the enolase family.</text>
</comment>
<evidence type="ECO:0000259" key="15">
    <source>
        <dbReference type="SMART" id="SM01193"/>
    </source>
</evidence>
<dbReference type="PANTHER" id="PTHR11902">
    <property type="entry name" value="ENOLASE"/>
    <property type="match status" value="1"/>
</dbReference>
<dbReference type="EMBL" id="LCQW01000017">
    <property type="protein sequence ID" value="KKW23790.1"/>
    <property type="molecule type" value="Genomic_DNA"/>
</dbReference>
<feature type="binding site" evidence="9 12">
    <location>
        <position position="309"/>
    </location>
    <ligand>
        <name>Mg(2+)</name>
        <dbReference type="ChEBI" id="CHEBI:18420"/>
    </ligand>
</feature>
<dbReference type="GO" id="GO:0000287">
    <property type="term" value="F:magnesium ion binding"/>
    <property type="evidence" value="ECO:0007669"/>
    <property type="project" value="UniProtKB-UniRule"/>
</dbReference>
<sequence>MISIENITAEEILDSRGRPTIAVTVQTRDSGGTAEGTFAVPSGASTGAGEANELRDEDGHMSAALSNIRDIIFPALRGMDVCGQSAIDKKMLGLDGTPNKSRLGGNALIGVSIACAKAAAVAQSLPTYQYLKGLRGIRPSRTTPYLYLNYINGGKHAKSPLSFQEHMIVPETDSIGAAIECAKTVSSALATHIENRFGPEGAASMGDEGGFVLQDPSPRIPFELLRDAIKDSGAPIPMHIAIDAAATSFFKNGTYDVGDKPHSPDELLALYSDLSKEFSLLSIEDPFEENAFDDFARLQATGSATIIGDDLTTTNVSRIQQAVAKKSIRAVIIKPNQIGTLSETLDAMQLARQNDIDCIVSHRSGETNDDFIADLAYAFGVFGLKAGALRKPERAVKYERLAHISKKRL</sequence>
<dbReference type="SUPFAM" id="SSF54826">
    <property type="entry name" value="Enolase N-terminal domain-like"/>
    <property type="match status" value="1"/>
</dbReference>
<dbReference type="HAMAP" id="MF_00318">
    <property type="entry name" value="Enolase"/>
    <property type="match status" value="1"/>
</dbReference>
<dbReference type="InterPro" id="IPR020810">
    <property type="entry name" value="Enolase_C"/>
</dbReference>
<dbReference type="SMART" id="SM01192">
    <property type="entry name" value="Enolase_C"/>
    <property type="match status" value="1"/>
</dbReference>
<evidence type="ECO:0000256" key="11">
    <source>
        <dbReference type="PIRSR" id="PIRSR001400-2"/>
    </source>
</evidence>
<dbReference type="PROSITE" id="PS00164">
    <property type="entry name" value="ENOLASE"/>
    <property type="match status" value="1"/>
</dbReference>
<dbReference type="InterPro" id="IPR029017">
    <property type="entry name" value="Enolase-like_N"/>
</dbReference>
<dbReference type="EC" id="4.2.1.11" evidence="3 9"/>
<feature type="binding site" evidence="11">
    <location>
        <begin position="361"/>
        <end position="364"/>
    </location>
    <ligand>
        <name>substrate</name>
    </ligand>
</feature>
<dbReference type="InterPro" id="IPR020811">
    <property type="entry name" value="Enolase_N"/>
</dbReference>
<dbReference type="SUPFAM" id="SSF51604">
    <property type="entry name" value="Enolase C-terminal domain-like"/>
    <property type="match status" value="1"/>
</dbReference>
<dbReference type="SFLD" id="SFLDG00178">
    <property type="entry name" value="enolase"/>
    <property type="match status" value="1"/>
</dbReference>
<dbReference type="SFLD" id="SFLDF00002">
    <property type="entry name" value="enolase"/>
    <property type="match status" value="1"/>
</dbReference>
<feature type="binding site" evidence="9">
    <location>
        <position position="164"/>
    </location>
    <ligand>
        <name>(2R)-2-phosphoglycerate</name>
        <dbReference type="ChEBI" id="CHEBI:58289"/>
    </ligand>
</feature>
<feature type="active site" description="Proton donor" evidence="9 10">
    <location>
        <position position="208"/>
    </location>
</feature>
<keyword evidence="9" id="KW-0963">Cytoplasm</keyword>
<dbReference type="Gene3D" id="3.30.390.10">
    <property type="entry name" value="Enolase-like, N-terminal domain"/>
    <property type="match status" value="1"/>
</dbReference>
<evidence type="ECO:0000256" key="4">
    <source>
        <dbReference type="ARBA" id="ARBA00017068"/>
    </source>
</evidence>
<feature type="binding site" evidence="11">
    <location>
        <position position="156"/>
    </location>
    <ligand>
        <name>substrate</name>
    </ligand>
</feature>
<feature type="binding site" evidence="11">
    <location>
        <position position="309"/>
    </location>
    <ligand>
        <name>substrate</name>
    </ligand>
</feature>
<dbReference type="GO" id="GO:0009986">
    <property type="term" value="C:cell surface"/>
    <property type="evidence" value="ECO:0007669"/>
    <property type="project" value="UniProtKB-SubCell"/>
</dbReference>
<evidence type="ECO:0000256" key="9">
    <source>
        <dbReference type="HAMAP-Rule" id="MF_00318"/>
    </source>
</evidence>
<evidence type="ECO:0000256" key="10">
    <source>
        <dbReference type="PIRSR" id="PIRSR001400-1"/>
    </source>
</evidence>
<dbReference type="GO" id="GO:0006096">
    <property type="term" value="P:glycolytic process"/>
    <property type="evidence" value="ECO:0007669"/>
    <property type="project" value="UniProtKB-UniRule"/>
</dbReference>
<comment type="catalytic activity">
    <reaction evidence="9">
        <text>(2R)-2-phosphoglycerate = phosphoenolpyruvate + H2O</text>
        <dbReference type="Rhea" id="RHEA:10164"/>
        <dbReference type="ChEBI" id="CHEBI:15377"/>
        <dbReference type="ChEBI" id="CHEBI:58289"/>
        <dbReference type="ChEBI" id="CHEBI:58702"/>
        <dbReference type="EC" id="4.2.1.11"/>
    </reaction>
</comment>
<feature type="binding site" evidence="9">
    <location>
        <position position="334"/>
    </location>
    <ligand>
        <name>(2R)-2-phosphoglycerate</name>
        <dbReference type="ChEBI" id="CHEBI:58289"/>
    </ligand>
</feature>
<dbReference type="GO" id="GO:0005576">
    <property type="term" value="C:extracellular region"/>
    <property type="evidence" value="ECO:0007669"/>
    <property type="project" value="UniProtKB-SubCell"/>
</dbReference>
<keyword evidence="8 9" id="KW-0456">Lyase</keyword>
<dbReference type="InterPro" id="IPR020809">
    <property type="entry name" value="Enolase_CS"/>
</dbReference>
<evidence type="ECO:0000256" key="5">
    <source>
        <dbReference type="ARBA" id="ARBA00022525"/>
    </source>
</evidence>
<keyword evidence="9 12" id="KW-0479">Metal-binding</keyword>
<dbReference type="InterPro" id="IPR036849">
    <property type="entry name" value="Enolase-like_C_sf"/>
</dbReference>
<feature type="region of interest" description="Disordered" evidence="13">
    <location>
        <begin position="32"/>
        <end position="52"/>
    </location>
</feature>
<dbReference type="UniPathway" id="UPA00109">
    <property type="reaction ID" value="UER00187"/>
</dbReference>
<feature type="binding site" evidence="9 12">
    <location>
        <position position="243"/>
    </location>
    <ligand>
        <name>Mg(2+)</name>
        <dbReference type="ChEBI" id="CHEBI:18420"/>
    </ligand>
</feature>
<evidence type="ECO:0000259" key="14">
    <source>
        <dbReference type="SMART" id="SM01192"/>
    </source>
</evidence>
<feature type="binding site" evidence="11">
    <location>
        <position position="165"/>
    </location>
    <ligand>
        <name>substrate</name>
    </ligand>
</feature>
<keyword evidence="7 9" id="KW-0324">Glycolysis</keyword>
<dbReference type="GO" id="GO:0004634">
    <property type="term" value="F:phosphopyruvate hydratase activity"/>
    <property type="evidence" value="ECO:0007669"/>
    <property type="project" value="UniProtKB-UniRule"/>
</dbReference>
<organism evidence="16 17">
    <name type="scientific">Candidatus Kaiserbacteria bacterium GW2011_GWA2_52_12</name>
    <dbReference type="NCBI Taxonomy" id="1618671"/>
    <lineage>
        <taxon>Bacteria</taxon>
        <taxon>Candidatus Kaiseribacteriota</taxon>
    </lineage>
</organism>
<feature type="domain" description="Enolase N-terminal" evidence="15">
    <location>
        <begin position="4"/>
        <end position="131"/>
    </location>
</feature>
<dbReference type="GO" id="GO:0000015">
    <property type="term" value="C:phosphopyruvate hydratase complex"/>
    <property type="evidence" value="ECO:0007669"/>
    <property type="project" value="InterPro"/>
</dbReference>
<evidence type="ECO:0000256" key="12">
    <source>
        <dbReference type="PIRSR" id="PIRSR001400-3"/>
    </source>
</evidence>
<dbReference type="Pfam" id="PF00113">
    <property type="entry name" value="Enolase_C"/>
    <property type="match status" value="1"/>
</dbReference>
<comment type="cofactor">
    <cofactor evidence="9">
        <name>Mg(2+)</name>
        <dbReference type="ChEBI" id="CHEBI:18420"/>
    </cofactor>
    <text evidence="9">Binds a second Mg(2+) ion via substrate during catalysis.</text>
</comment>
<feature type="active site" description="Proton acceptor" evidence="9 10">
    <location>
        <position position="334"/>
    </location>
</feature>
<evidence type="ECO:0000313" key="17">
    <source>
        <dbReference type="Proteomes" id="UP000034273"/>
    </source>
</evidence>
<evidence type="ECO:0000256" key="8">
    <source>
        <dbReference type="ARBA" id="ARBA00023239"/>
    </source>
</evidence>
<dbReference type="InterPro" id="IPR000941">
    <property type="entry name" value="Enolase"/>
</dbReference>
<comment type="pathway">
    <text evidence="1 9">Carbohydrate degradation; glycolysis; pyruvate from D-glyceraldehyde 3-phosphate: step 4/5.</text>
</comment>
<comment type="subcellular location">
    <subcellularLocation>
        <location evidence="9">Cytoplasm</location>
    </subcellularLocation>
    <subcellularLocation>
        <location evidence="9">Secreted</location>
    </subcellularLocation>
    <subcellularLocation>
        <location evidence="9">Cell surface</location>
    </subcellularLocation>
    <text evidence="9">Fractions of enolase are present in both the cytoplasm and on the cell surface.</text>
</comment>
<evidence type="ECO:0000256" key="13">
    <source>
        <dbReference type="SAM" id="MobiDB-lite"/>
    </source>
</evidence>
<name>A0A0G1WYZ7_9BACT</name>
<keyword evidence="5 9" id="KW-0964">Secreted</keyword>
<comment type="cofactor">
    <cofactor evidence="12">
        <name>Mg(2+)</name>
        <dbReference type="ChEBI" id="CHEBI:18420"/>
    </cofactor>
    <text evidence="12">Mg(2+) is required for catalysis and for stabilizing the dimer.</text>
</comment>
<dbReference type="PIRSF" id="PIRSF001400">
    <property type="entry name" value="Enolase"/>
    <property type="match status" value="1"/>
</dbReference>
<evidence type="ECO:0000256" key="7">
    <source>
        <dbReference type="ARBA" id="ARBA00023152"/>
    </source>
</evidence>
<evidence type="ECO:0000313" key="16">
    <source>
        <dbReference type="EMBL" id="KKW23790.1"/>
    </source>
</evidence>
<comment type="function">
    <text evidence="9">Catalyzes the reversible conversion of 2-phosphoglycerate (2-PG) into phosphoenolpyruvate (PEP). It is essential for the degradation of carbohydrates via glycolysis.</text>
</comment>
<evidence type="ECO:0000256" key="6">
    <source>
        <dbReference type="ARBA" id="ARBA00022842"/>
    </source>
</evidence>
<reference evidence="16 17" key="1">
    <citation type="journal article" date="2015" name="Nature">
        <title>rRNA introns, odd ribosomes, and small enigmatic genomes across a large radiation of phyla.</title>
        <authorList>
            <person name="Brown C.T."/>
            <person name="Hug L.A."/>
            <person name="Thomas B.C."/>
            <person name="Sharon I."/>
            <person name="Castelle C.J."/>
            <person name="Singh A."/>
            <person name="Wilkins M.J."/>
            <person name="Williams K.H."/>
            <person name="Banfield J.F."/>
        </authorList>
    </citation>
    <scope>NUCLEOTIDE SEQUENCE [LARGE SCALE GENOMIC DNA]</scope>
</reference>
<gene>
    <name evidence="9" type="primary">eno</name>
    <name evidence="16" type="ORF">UY67_C0017G0023</name>
</gene>
<feature type="binding site" evidence="11">
    <location>
        <position position="385"/>
    </location>
    <ligand>
        <name>substrate</name>
    </ligand>
</feature>
<feature type="binding site" evidence="9">
    <location>
        <position position="364"/>
    </location>
    <ligand>
        <name>(2R)-2-phosphoglycerate</name>
        <dbReference type="ChEBI" id="CHEBI:58289"/>
    </ligand>
</feature>
<comment type="caution">
    <text evidence="16">The sequence shown here is derived from an EMBL/GenBank/DDBJ whole genome shotgun (WGS) entry which is preliminary data.</text>
</comment>
<evidence type="ECO:0000256" key="1">
    <source>
        <dbReference type="ARBA" id="ARBA00005031"/>
    </source>
</evidence>
<feature type="binding site" evidence="9">
    <location>
        <position position="363"/>
    </location>
    <ligand>
        <name>(2R)-2-phosphoglycerate</name>
        <dbReference type="ChEBI" id="CHEBI:58289"/>
    </ligand>
</feature>
<feature type="binding site" evidence="9">
    <location>
        <position position="385"/>
    </location>
    <ligand>
        <name>(2R)-2-phosphoglycerate</name>
        <dbReference type="ChEBI" id="CHEBI:58289"/>
    </ligand>
</feature>
<evidence type="ECO:0000256" key="2">
    <source>
        <dbReference type="ARBA" id="ARBA00009604"/>
    </source>
</evidence>
<feature type="binding site" evidence="9 12">
    <location>
        <position position="284"/>
    </location>
    <ligand>
        <name>Mg(2+)</name>
        <dbReference type="ChEBI" id="CHEBI:18420"/>
    </ligand>
</feature>
<dbReference type="AlphaFoldDB" id="A0A0G1WYZ7"/>
<keyword evidence="6 9" id="KW-0460">Magnesium</keyword>
<accession>A0A0G1WYZ7</accession>
<protein>
    <recommendedName>
        <fullName evidence="4 9">Enolase</fullName>
        <ecNumber evidence="3 9">4.2.1.11</ecNumber>
    </recommendedName>
    <alternativeName>
        <fullName evidence="9">2-phospho-D-glycerate hydro-lyase</fullName>
    </alternativeName>
    <alternativeName>
        <fullName evidence="9">2-phosphoglycerate dehydratase</fullName>
    </alternativeName>
</protein>
<dbReference type="Proteomes" id="UP000034273">
    <property type="component" value="Unassembled WGS sequence"/>
</dbReference>
<dbReference type="SFLD" id="SFLDS00001">
    <property type="entry name" value="Enolase"/>
    <property type="match status" value="1"/>
</dbReference>
<proteinExistence type="inferred from homology"/>
<evidence type="ECO:0000256" key="3">
    <source>
        <dbReference type="ARBA" id="ARBA00012058"/>
    </source>
</evidence>
<dbReference type="Gene3D" id="3.20.20.120">
    <property type="entry name" value="Enolase-like C-terminal domain"/>
    <property type="match status" value="1"/>
</dbReference>
<dbReference type="PANTHER" id="PTHR11902:SF1">
    <property type="entry name" value="ENOLASE"/>
    <property type="match status" value="1"/>
</dbReference>
<dbReference type="SMART" id="SM01193">
    <property type="entry name" value="Enolase_N"/>
    <property type="match status" value="1"/>
</dbReference>
<dbReference type="STRING" id="1618671.UY67_C0017G0023"/>
<feature type="domain" description="Enolase C-terminal TIM barrel" evidence="14">
    <location>
        <begin position="140"/>
        <end position="408"/>
    </location>
</feature>